<dbReference type="Proteomes" id="UP000321274">
    <property type="component" value="Unassembled WGS sequence"/>
</dbReference>
<reference evidence="1 2" key="1">
    <citation type="submission" date="2019-07" db="EMBL/GenBank/DDBJ databases">
        <title>Whole genome shotgun sequence of Acinetobacter johnsonii NBRC 102197.</title>
        <authorList>
            <person name="Hosoyama A."/>
            <person name="Uohara A."/>
            <person name="Ohji S."/>
            <person name="Ichikawa N."/>
        </authorList>
    </citation>
    <scope>NUCLEOTIDE SEQUENCE [LARGE SCALE GENOMIC DNA]</scope>
    <source>
        <strain evidence="1 2">NBRC 102197</strain>
    </source>
</reference>
<evidence type="ECO:0000313" key="1">
    <source>
        <dbReference type="EMBL" id="GEK44943.1"/>
    </source>
</evidence>
<evidence type="ECO:0000313" key="2">
    <source>
        <dbReference type="Proteomes" id="UP000321274"/>
    </source>
</evidence>
<organism evidence="1 2">
    <name type="scientific">Acinetobacter johnsonii</name>
    <dbReference type="NCBI Taxonomy" id="40214"/>
    <lineage>
        <taxon>Bacteria</taxon>
        <taxon>Pseudomonadati</taxon>
        <taxon>Pseudomonadota</taxon>
        <taxon>Gammaproteobacteria</taxon>
        <taxon>Moraxellales</taxon>
        <taxon>Moraxellaceae</taxon>
        <taxon>Acinetobacter</taxon>
    </lineage>
</organism>
<accession>A0AAV3WGE8</accession>
<dbReference type="AlphaFoldDB" id="A0AAV3WGE8"/>
<gene>
    <name evidence="1" type="ORF">AJO04nite_22010</name>
</gene>
<comment type="caution">
    <text evidence="1">The sequence shown here is derived from an EMBL/GenBank/DDBJ whole genome shotgun (WGS) entry which is preliminary data.</text>
</comment>
<name>A0AAV3WGE8_ACIJO</name>
<proteinExistence type="predicted"/>
<sequence>MTLNTMQRCVLQAGYSANIGNGVIAQVLDGGAPRFRRALKGTVHNGNVSWTVNANGYQYLMAFYRVWARNPNQPFLIDLCVDNGIVEPYEAFFDGSPSLTAKNGNLFSVSATLIVKPLSTSDDMDDLIVGVGNEGGSFADLMQPLEELVNVALPDALGNL</sequence>
<dbReference type="RefSeq" id="WP_114836938.1">
    <property type="nucleotide sequence ID" value="NZ_BJUJ01000067.1"/>
</dbReference>
<protein>
    <submittedName>
        <fullName evidence="1">Uncharacterized protein</fullName>
    </submittedName>
</protein>
<dbReference type="EMBL" id="BJUJ01000067">
    <property type="protein sequence ID" value="GEK44943.1"/>
    <property type="molecule type" value="Genomic_DNA"/>
</dbReference>